<sequence length="161" mass="17487">LGGVEGVLPAELDPYFIHEPVRRSIKLQVTEAQETQALLLDQMIKGEIEPKPEVTRTKSASNNILRIGIAIFLLVSILLPLSTRVPASITPPVSRDSVSANQLIETISDGATVLIGVDYEPRLSAEMDVALASVVDHMMMKDFYLVLVSTVPTGPVQAERL</sequence>
<feature type="non-terminal residue" evidence="1">
    <location>
        <position position="161"/>
    </location>
</feature>
<protein>
    <recommendedName>
        <fullName evidence="2">CHASE2 domain-containing protein</fullName>
    </recommendedName>
</protein>
<name>X1DAZ6_9ZZZZ</name>
<feature type="non-terminal residue" evidence="1">
    <location>
        <position position="1"/>
    </location>
</feature>
<comment type="caution">
    <text evidence="1">The sequence shown here is derived from an EMBL/GenBank/DDBJ whole genome shotgun (WGS) entry which is preliminary data.</text>
</comment>
<organism evidence="1">
    <name type="scientific">marine sediment metagenome</name>
    <dbReference type="NCBI Taxonomy" id="412755"/>
    <lineage>
        <taxon>unclassified sequences</taxon>
        <taxon>metagenomes</taxon>
        <taxon>ecological metagenomes</taxon>
    </lineage>
</organism>
<gene>
    <name evidence="1" type="ORF">S01H4_62165</name>
</gene>
<evidence type="ECO:0000313" key="1">
    <source>
        <dbReference type="EMBL" id="GAH05455.1"/>
    </source>
</evidence>
<reference evidence="1" key="1">
    <citation type="journal article" date="2014" name="Front. Microbiol.">
        <title>High frequency of phylogenetically diverse reductive dehalogenase-homologous genes in deep subseafloor sedimentary metagenomes.</title>
        <authorList>
            <person name="Kawai M."/>
            <person name="Futagami T."/>
            <person name="Toyoda A."/>
            <person name="Takaki Y."/>
            <person name="Nishi S."/>
            <person name="Hori S."/>
            <person name="Arai W."/>
            <person name="Tsubouchi T."/>
            <person name="Morono Y."/>
            <person name="Uchiyama I."/>
            <person name="Ito T."/>
            <person name="Fujiyama A."/>
            <person name="Inagaki F."/>
            <person name="Takami H."/>
        </authorList>
    </citation>
    <scope>NUCLEOTIDE SEQUENCE</scope>
    <source>
        <strain evidence="1">Expedition CK06-06</strain>
    </source>
</reference>
<evidence type="ECO:0008006" key="2">
    <source>
        <dbReference type="Google" id="ProtNLM"/>
    </source>
</evidence>
<dbReference type="EMBL" id="BART01037036">
    <property type="protein sequence ID" value="GAH05455.1"/>
    <property type="molecule type" value="Genomic_DNA"/>
</dbReference>
<proteinExistence type="predicted"/>
<dbReference type="AlphaFoldDB" id="X1DAZ6"/>
<accession>X1DAZ6</accession>